<feature type="non-terminal residue" evidence="3">
    <location>
        <position position="781"/>
    </location>
</feature>
<dbReference type="PANTHER" id="PTHR10278">
    <property type="entry name" value="CORTICOTROPIN-RELEASING FACTOR-BINDING PROTEIN"/>
    <property type="match status" value="1"/>
</dbReference>
<evidence type="ECO:0000313" key="4">
    <source>
        <dbReference type="Proteomes" id="UP000502823"/>
    </source>
</evidence>
<feature type="domain" description="Corticotropin-releasing factor binding protein N-terminal" evidence="2">
    <location>
        <begin position="591"/>
        <end position="698"/>
    </location>
</feature>
<dbReference type="Proteomes" id="UP000502823">
    <property type="component" value="Unassembled WGS sequence"/>
</dbReference>
<dbReference type="AlphaFoldDB" id="A0A6L2QB06"/>
<dbReference type="PANTHER" id="PTHR10278:SF0">
    <property type="entry name" value="CORTICOTROPIN-RELEASING FACTOR-BINDING PROTEIN"/>
    <property type="match status" value="1"/>
</dbReference>
<dbReference type="GO" id="GO:0009755">
    <property type="term" value="P:hormone-mediated signaling pathway"/>
    <property type="evidence" value="ECO:0007669"/>
    <property type="project" value="TreeGrafter"/>
</dbReference>
<gene>
    <name evidence="3" type="ORF">Cfor_11497</name>
</gene>
<dbReference type="GO" id="GO:0007094">
    <property type="term" value="P:mitotic spindle assembly checkpoint signaling"/>
    <property type="evidence" value="ECO:0007669"/>
    <property type="project" value="InterPro"/>
</dbReference>
<feature type="coiled-coil region" evidence="1">
    <location>
        <begin position="243"/>
        <end position="352"/>
    </location>
</feature>
<sequence length="781" mass="90176">MSGKQDTDDPTSVRKMLDDIRFCHASGNLCNFSDIGSAVVVPARLRFDDSVMLADNKKRKFAESNVSVSTVDVSVEDSDVSMMASPWETRHLKAEMAEAKAQKANLEEQIKKLHHTRMELELMYDNEKTRFIKEQERDRETIKLLEAQVTSLRKREIEGRDELSEYRQTAETVRYKLGKNIIQLQEEYLQLDDKFKQVELNHKERAAGKRRILELEAQLALAIEETASLKDHIKLLEGKVLEVTDLKHQVEITKHNYTQAEQRIKLLELEQEKGKEAQELLEKKQHKLLQFAELEQEVTLLRNENRNLQDAVHNKLVLEEEVLDLRSRQAGFEKREQRLAQLEASHRHLESMLEHWCQLAHDHCLGFSPEKAVSGPELLRMRIEMLQQKELLLTADKARLDSRLKTAEQEKRKTDTELDAARRQTERLQVTNEERTSAIKRLQKRLLLVSYERDSYRSQLNSYEKDVTAPSPGLLNSQQQQQRSRIYALEKAVEGYRELVEKLEGDLEKTMKGSGGVEYNERIRKLEEERNTLLEEKEQLMKRRDELEVELEHRALKGDGRPVDTKVFQFSNVAVRVVDIRVERSLLWSDYCIVVTSEEGQFFHKSTADDASTVCGVYILTDPDRRVEVHFDYLDVPCENRGLVSFVDGWELNQQFFPSAEDHPKPLNQRYREFCARHKVKEVLESSQNAGLIQYRGKADVYTLRNCRKHVNCSLPTLYPASVEVLSLNVGLQDVEVETGTVHKCQKCGLPDYLQIGGSEGLDTTHLTVADSICGLNSKPG</sequence>
<feature type="coiled-coil region" evidence="1">
    <location>
        <begin position="486"/>
        <end position="557"/>
    </location>
</feature>
<protein>
    <recommendedName>
        <fullName evidence="2">Corticotropin-releasing factor binding protein N-terminal domain-containing protein</fullName>
    </recommendedName>
</protein>
<accession>A0A6L2QB06</accession>
<dbReference type="FunCoup" id="A0A6L2QB06">
    <property type="interactions" value="1256"/>
</dbReference>
<dbReference type="GO" id="GO:0051460">
    <property type="term" value="P:negative regulation of corticotropin secretion"/>
    <property type="evidence" value="ECO:0007669"/>
    <property type="project" value="TreeGrafter"/>
</dbReference>
<keyword evidence="4" id="KW-1185">Reference proteome</keyword>
<feature type="coiled-coil region" evidence="1">
    <location>
        <begin position="397"/>
        <end position="424"/>
    </location>
</feature>
<dbReference type="Pfam" id="PF05428">
    <property type="entry name" value="CRF-BP_N"/>
    <property type="match status" value="1"/>
</dbReference>
<dbReference type="Pfam" id="PF05557">
    <property type="entry name" value="MAD"/>
    <property type="match status" value="1"/>
</dbReference>
<reference evidence="4" key="1">
    <citation type="submission" date="2020-01" db="EMBL/GenBank/DDBJ databases">
        <title>Draft genome sequence of the Termite Coptotermes fromosanus.</title>
        <authorList>
            <person name="Itakura S."/>
            <person name="Yosikawa Y."/>
            <person name="Umezawa K."/>
        </authorList>
    </citation>
    <scope>NUCLEOTIDE SEQUENCE [LARGE SCALE GENOMIC DNA]</scope>
</reference>
<evidence type="ECO:0000259" key="2">
    <source>
        <dbReference type="Pfam" id="PF05428"/>
    </source>
</evidence>
<keyword evidence="1" id="KW-0175">Coiled coil</keyword>
<organism evidence="3 4">
    <name type="scientific">Coptotermes formosanus</name>
    <name type="common">Formosan subterranean termite</name>
    <dbReference type="NCBI Taxonomy" id="36987"/>
    <lineage>
        <taxon>Eukaryota</taxon>
        <taxon>Metazoa</taxon>
        <taxon>Ecdysozoa</taxon>
        <taxon>Arthropoda</taxon>
        <taxon>Hexapoda</taxon>
        <taxon>Insecta</taxon>
        <taxon>Pterygota</taxon>
        <taxon>Neoptera</taxon>
        <taxon>Polyneoptera</taxon>
        <taxon>Dictyoptera</taxon>
        <taxon>Blattodea</taxon>
        <taxon>Blattoidea</taxon>
        <taxon>Termitoidae</taxon>
        <taxon>Rhinotermitidae</taxon>
        <taxon>Coptotermes</taxon>
    </lineage>
</organism>
<dbReference type="GO" id="GO:0005615">
    <property type="term" value="C:extracellular space"/>
    <property type="evidence" value="ECO:0007669"/>
    <property type="project" value="TreeGrafter"/>
</dbReference>
<dbReference type="OrthoDB" id="10056927at2759"/>
<dbReference type="SUPFAM" id="SSF75704">
    <property type="entry name" value="Mitotic arrest deficient-like 1, Mad1"/>
    <property type="match status" value="1"/>
</dbReference>
<dbReference type="Gene3D" id="6.10.250.90">
    <property type="match status" value="1"/>
</dbReference>
<comment type="caution">
    <text evidence="3">The sequence shown here is derived from an EMBL/GenBank/DDBJ whole genome shotgun (WGS) entry which is preliminary data.</text>
</comment>
<dbReference type="InParanoid" id="A0A6L2QB06"/>
<name>A0A6L2QB06_COPFO</name>
<dbReference type="EMBL" id="BLKM01001573">
    <property type="protein sequence ID" value="GFG40155.1"/>
    <property type="molecule type" value="Genomic_DNA"/>
</dbReference>
<dbReference type="InterPro" id="IPR008435">
    <property type="entry name" value="CRF-bd"/>
</dbReference>
<evidence type="ECO:0000256" key="1">
    <source>
        <dbReference type="SAM" id="Coils"/>
    </source>
</evidence>
<dbReference type="InterPro" id="IPR008672">
    <property type="entry name" value="Mad1"/>
</dbReference>
<feature type="coiled-coil region" evidence="1">
    <location>
        <begin position="89"/>
        <end position="123"/>
    </location>
</feature>
<proteinExistence type="predicted"/>
<dbReference type="GO" id="GO:0051424">
    <property type="term" value="F:corticotropin-releasing hormone binding"/>
    <property type="evidence" value="ECO:0007669"/>
    <property type="project" value="InterPro"/>
</dbReference>
<dbReference type="InterPro" id="IPR056177">
    <property type="entry name" value="CRF-BP_N"/>
</dbReference>
<evidence type="ECO:0000313" key="3">
    <source>
        <dbReference type="EMBL" id="GFG40155.1"/>
    </source>
</evidence>